<dbReference type="EMBL" id="WKKI01000014">
    <property type="protein sequence ID" value="MRX72372.1"/>
    <property type="molecule type" value="Genomic_DNA"/>
</dbReference>
<dbReference type="RefSeq" id="WP_154307529.1">
    <property type="nucleotide sequence ID" value="NZ_WKKI01000014.1"/>
</dbReference>
<dbReference type="Gene3D" id="1.10.490.70">
    <property type="entry name" value="Histidine kinase N-terminal domain"/>
    <property type="match status" value="1"/>
</dbReference>
<evidence type="ECO:0000256" key="1">
    <source>
        <dbReference type="ARBA" id="ARBA00022553"/>
    </source>
</evidence>
<dbReference type="InterPro" id="IPR051932">
    <property type="entry name" value="Bact_StressResp_Reg"/>
</dbReference>
<dbReference type="PANTHER" id="PTHR33745:SF3">
    <property type="entry name" value="RSBT CO-ANTAGONIST PROTEIN RSBRC"/>
    <property type="match status" value="1"/>
</dbReference>
<proteinExistence type="predicted"/>
<keyword evidence="4" id="KW-1185">Reference proteome</keyword>
<accession>A0A7X2IZK8</accession>
<dbReference type="CDD" id="cd07041">
    <property type="entry name" value="STAS_RsbR_RsbS_like"/>
    <property type="match status" value="1"/>
</dbReference>
<gene>
    <name evidence="3" type="ORF">GJU40_09435</name>
</gene>
<dbReference type="InterPro" id="IPR002645">
    <property type="entry name" value="STAS_dom"/>
</dbReference>
<evidence type="ECO:0000313" key="4">
    <source>
        <dbReference type="Proteomes" id="UP000448867"/>
    </source>
</evidence>
<sequence>MNKLDEKLYEYLTELAPRITDKWLKTRSGEKGSVYSSEADDAVEQMLREQNAVTNKTITSAFINEHQVVAEEEIEHWALMIAKSRVESATPIYEILDAMRKVRETYWSFVEQFAADHSDTVEIKDVMHWSQIVHSAFDQLNTTLTQLYYDLTAARLQGQQSLINELSIPVIPVSDKIGILPLIGDIDTARAKYLLETIPNKCSEFGIEMLYVDLSGVSIIDTMVAQEIHNLIKILQLLGIDSTISGIRPEVAQTSIQLGLDFTQMKTYSTLKQALQASDLGGKEAGLVQKFSE</sequence>
<keyword evidence="1" id="KW-0597">Phosphoprotein</keyword>
<dbReference type="Pfam" id="PF01740">
    <property type="entry name" value="STAS"/>
    <property type="match status" value="1"/>
</dbReference>
<feature type="domain" description="STAS" evidence="2">
    <location>
        <begin position="167"/>
        <end position="278"/>
    </location>
</feature>
<dbReference type="PANTHER" id="PTHR33745">
    <property type="entry name" value="RSBT ANTAGONIST PROTEIN RSBS-RELATED"/>
    <property type="match status" value="1"/>
</dbReference>
<dbReference type="Proteomes" id="UP000448867">
    <property type="component" value="Unassembled WGS sequence"/>
</dbReference>
<dbReference type="InterPro" id="IPR036513">
    <property type="entry name" value="STAS_dom_sf"/>
</dbReference>
<dbReference type="OrthoDB" id="9800154at2"/>
<dbReference type="PROSITE" id="PS50801">
    <property type="entry name" value="STAS"/>
    <property type="match status" value="1"/>
</dbReference>
<comment type="caution">
    <text evidence="3">The sequence shown here is derived from an EMBL/GenBank/DDBJ whole genome shotgun (WGS) entry which is preliminary data.</text>
</comment>
<dbReference type="Gene3D" id="3.30.750.24">
    <property type="entry name" value="STAS domain"/>
    <property type="match status" value="1"/>
</dbReference>
<evidence type="ECO:0000259" key="2">
    <source>
        <dbReference type="PROSITE" id="PS50801"/>
    </source>
</evidence>
<dbReference type="AlphaFoldDB" id="A0A7X2IZK8"/>
<evidence type="ECO:0000313" key="3">
    <source>
        <dbReference type="EMBL" id="MRX72372.1"/>
    </source>
</evidence>
<name>A0A7X2IZK8_9BACI</name>
<reference evidence="3 4" key="1">
    <citation type="submission" date="2019-11" db="EMBL/GenBank/DDBJ databases">
        <title>Bacillus lacus genome.</title>
        <authorList>
            <person name="Allen C.J."/>
            <person name="Newman J.D."/>
        </authorList>
    </citation>
    <scope>NUCLEOTIDE SEQUENCE [LARGE SCALE GENOMIC DNA]</scope>
    <source>
        <strain evidence="3 4">KCTC 33946</strain>
    </source>
</reference>
<protein>
    <submittedName>
        <fullName evidence="3">STAS domain-containing protein</fullName>
    </submittedName>
</protein>
<dbReference type="SUPFAM" id="SSF52091">
    <property type="entry name" value="SpoIIaa-like"/>
    <property type="match status" value="1"/>
</dbReference>
<organism evidence="3 4">
    <name type="scientific">Metabacillus lacus</name>
    <dbReference type="NCBI Taxonomy" id="1983721"/>
    <lineage>
        <taxon>Bacteria</taxon>
        <taxon>Bacillati</taxon>
        <taxon>Bacillota</taxon>
        <taxon>Bacilli</taxon>
        <taxon>Bacillales</taxon>
        <taxon>Bacillaceae</taxon>
        <taxon>Metabacillus</taxon>
    </lineage>
</organism>